<accession>A0ABD2Q1A2</accession>
<keyword evidence="2" id="KW-1185">Reference proteome</keyword>
<evidence type="ECO:0000313" key="2">
    <source>
        <dbReference type="Proteomes" id="UP001626550"/>
    </source>
</evidence>
<dbReference type="InterPro" id="IPR012337">
    <property type="entry name" value="RNaseH-like_sf"/>
</dbReference>
<organism evidence="1 2">
    <name type="scientific">Cichlidogyrus casuarinus</name>
    <dbReference type="NCBI Taxonomy" id="1844966"/>
    <lineage>
        <taxon>Eukaryota</taxon>
        <taxon>Metazoa</taxon>
        <taxon>Spiralia</taxon>
        <taxon>Lophotrochozoa</taxon>
        <taxon>Platyhelminthes</taxon>
        <taxon>Monogenea</taxon>
        <taxon>Monopisthocotylea</taxon>
        <taxon>Dactylogyridea</taxon>
        <taxon>Ancyrocephalidae</taxon>
        <taxon>Cichlidogyrus</taxon>
    </lineage>
</organism>
<dbReference type="Proteomes" id="UP001626550">
    <property type="component" value="Unassembled WGS sequence"/>
</dbReference>
<dbReference type="EMBL" id="JBJKFK010001374">
    <property type="protein sequence ID" value="KAL3313255.1"/>
    <property type="molecule type" value="Genomic_DNA"/>
</dbReference>
<gene>
    <name evidence="1" type="ORF">Ciccas_008147</name>
</gene>
<protein>
    <recommendedName>
        <fullName evidence="3">HAT C-terminal dimerisation domain-containing protein</fullName>
    </recommendedName>
</protein>
<evidence type="ECO:0000313" key="1">
    <source>
        <dbReference type="EMBL" id="KAL3313255.1"/>
    </source>
</evidence>
<comment type="caution">
    <text evidence="1">The sequence shown here is derived from an EMBL/GenBank/DDBJ whole genome shotgun (WGS) entry which is preliminary data.</text>
</comment>
<evidence type="ECO:0008006" key="3">
    <source>
        <dbReference type="Google" id="ProtNLM"/>
    </source>
</evidence>
<reference evidence="1 2" key="1">
    <citation type="submission" date="2024-11" db="EMBL/GenBank/DDBJ databases">
        <title>Adaptive evolution of stress response genes in parasites aligns with host niche diversity.</title>
        <authorList>
            <person name="Hahn C."/>
            <person name="Resl P."/>
        </authorList>
    </citation>
    <scope>NUCLEOTIDE SEQUENCE [LARGE SCALE GENOMIC DNA]</scope>
    <source>
        <strain evidence="1">EGGRZ-B1_66</strain>
        <tissue evidence="1">Body</tissue>
    </source>
</reference>
<proteinExistence type="predicted"/>
<dbReference type="SUPFAM" id="SSF53098">
    <property type="entry name" value="Ribonuclease H-like"/>
    <property type="match status" value="1"/>
</dbReference>
<name>A0ABD2Q1A2_9PLAT</name>
<sequence>MEKLDLEPLHSEEIEEIRKMKDIFELIASLTDKFQSDKASLSCVIPNLMDFKMSVSKMEGLSQLMREKLLIATNKRFEWALKPSSNQFIDLAALATYLDNAYKIYLEAPITESMELLKAAKRAMLNRLKSAHKESAPDYGSFSSPYLEEAFKSQDDGEITQFDPKEIKEFVEDLSAVPCSQAHVERIFSVCTDFKSSNKRGRILPKNFEKRIIYIVNSRRINK</sequence>
<dbReference type="AlphaFoldDB" id="A0ABD2Q1A2"/>